<gene>
    <name evidence="2" type="ORF">BU24DRAFT_85847</name>
</gene>
<evidence type="ECO:0000313" key="3">
    <source>
        <dbReference type="Proteomes" id="UP000799778"/>
    </source>
</evidence>
<dbReference type="RefSeq" id="XP_033377594.1">
    <property type="nucleotide sequence ID" value="XM_033534716.1"/>
</dbReference>
<keyword evidence="1" id="KW-0472">Membrane</keyword>
<keyword evidence="3" id="KW-1185">Reference proteome</keyword>
<feature type="transmembrane region" description="Helical" evidence="1">
    <location>
        <begin position="47"/>
        <end position="71"/>
    </location>
</feature>
<keyword evidence="1" id="KW-0812">Transmembrane</keyword>
<protein>
    <submittedName>
        <fullName evidence="2">Uncharacterized protein</fullName>
    </submittedName>
</protein>
<accession>A0A6A5X886</accession>
<keyword evidence="1" id="KW-1133">Transmembrane helix</keyword>
<sequence>MLWYACISCTLTDCLLFCLFFWNCNTGGGYLAGGRIPRETQWLTCWLFVYFNAFFPPGTSFLLLSSLLFFYPFPLAVERTGTLRVSGCRAWDEWIQGRGVCILPYRQART</sequence>
<evidence type="ECO:0000313" key="2">
    <source>
        <dbReference type="EMBL" id="KAF2009255.1"/>
    </source>
</evidence>
<dbReference type="GeneID" id="54292113"/>
<name>A0A6A5X886_9PLEO</name>
<dbReference type="AlphaFoldDB" id="A0A6A5X886"/>
<proteinExistence type="predicted"/>
<organism evidence="2 3">
    <name type="scientific">Aaosphaeria arxii CBS 175.79</name>
    <dbReference type="NCBI Taxonomy" id="1450172"/>
    <lineage>
        <taxon>Eukaryota</taxon>
        <taxon>Fungi</taxon>
        <taxon>Dikarya</taxon>
        <taxon>Ascomycota</taxon>
        <taxon>Pezizomycotina</taxon>
        <taxon>Dothideomycetes</taxon>
        <taxon>Pleosporomycetidae</taxon>
        <taxon>Pleosporales</taxon>
        <taxon>Pleosporales incertae sedis</taxon>
        <taxon>Aaosphaeria</taxon>
    </lineage>
</organism>
<reference evidence="2" key="1">
    <citation type="journal article" date="2020" name="Stud. Mycol.">
        <title>101 Dothideomycetes genomes: a test case for predicting lifestyles and emergence of pathogens.</title>
        <authorList>
            <person name="Haridas S."/>
            <person name="Albert R."/>
            <person name="Binder M."/>
            <person name="Bloem J."/>
            <person name="Labutti K."/>
            <person name="Salamov A."/>
            <person name="Andreopoulos B."/>
            <person name="Baker S."/>
            <person name="Barry K."/>
            <person name="Bills G."/>
            <person name="Bluhm B."/>
            <person name="Cannon C."/>
            <person name="Castanera R."/>
            <person name="Culley D."/>
            <person name="Daum C."/>
            <person name="Ezra D."/>
            <person name="Gonzalez J."/>
            <person name="Henrissat B."/>
            <person name="Kuo A."/>
            <person name="Liang C."/>
            <person name="Lipzen A."/>
            <person name="Lutzoni F."/>
            <person name="Magnuson J."/>
            <person name="Mondo S."/>
            <person name="Nolan M."/>
            <person name="Ohm R."/>
            <person name="Pangilinan J."/>
            <person name="Park H.-J."/>
            <person name="Ramirez L."/>
            <person name="Alfaro M."/>
            <person name="Sun H."/>
            <person name="Tritt A."/>
            <person name="Yoshinaga Y."/>
            <person name="Zwiers L.-H."/>
            <person name="Turgeon B."/>
            <person name="Goodwin S."/>
            <person name="Spatafora J."/>
            <person name="Crous P."/>
            <person name="Grigoriev I."/>
        </authorList>
    </citation>
    <scope>NUCLEOTIDE SEQUENCE</scope>
    <source>
        <strain evidence="2">CBS 175.79</strain>
    </source>
</reference>
<dbReference type="EMBL" id="ML978079">
    <property type="protein sequence ID" value="KAF2009255.1"/>
    <property type="molecule type" value="Genomic_DNA"/>
</dbReference>
<evidence type="ECO:0000256" key="1">
    <source>
        <dbReference type="SAM" id="Phobius"/>
    </source>
</evidence>
<dbReference type="Proteomes" id="UP000799778">
    <property type="component" value="Unassembled WGS sequence"/>
</dbReference>